<evidence type="ECO:0000313" key="2">
    <source>
        <dbReference type="EMBL" id="OAD66292.1"/>
    </source>
</evidence>
<name>A0A162T4Z6_PHYB8</name>
<keyword evidence="3" id="KW-1185">Reference proteome</keyword>
<protein>
    <submittedName>
        <fullName evidence="2">Uncharacterized protein</fullName>
    </submittedName>
</protein>
<dbReference type="Proteomes" id="UP000077315">
    <property type="component" value="Unassembled WGS sequence"/>
</dbReference>
<dbReference type="RefSeq" id="XP_018284332.1">
    <property type="nucleotide sequence ID" value="XM_018442411.1"/>
</dbReference>
<gene>
    <name evidence="2" type="ORF">PHYBLDRAFT_71122</name>
</gene>
<feature type="region of interest" description="Disordered" evidence="1">
    <location>
        <begin position="1"/>
        <end position="25"/>
    </location>
</feature>
<dbReference type="VEuPathDB" id="FungiDB:PHYBLDRAFT_71122"/>
<dbReference type="AlphaFoldDB" id="A0A162T4Z6"/>
<organism evidence="2 3">
    <name type="scientific">Phycomyces blakesleeanus (strain ATCC 8743b / DSM 1359 / FGSC 10004 / NBRC 33097 / NRRL 1555)</name>
    <dbReference type="NCBI Taxonomy" id="763407"/>
    <lineage>
        <taxon>Eukaryota</taxon>
        <taxon>Fungi</taxon>
        <taxon>Fungi incertae sedis</taxon>
        <taxon>Mucoromycota</taxon>
        <taxon>Mucoromycotina</taxon>
        <taxon>Mucoromycetes</taxon>
        <taxon>Mucorales</taxon>
        <taxon>Phycomycetaceae</taxon>
        <taxon>Phycomyces</taxon>
    </lineage>
</organism>
<evidence type="ECO:0000256" key="1">
    <source>
        <dbReference type="SAM" id="MobiDB-lite"/>
    </source>
</evidence>
<dbReference type="InParanoid" id="A0A162T4Z6"/>
<evidence type="ECO:0000313" key="3">
    <source>
        <dbReference type="Proteomes" id="UP000077315"/>
    </source>
</evidence>
<dbReference type="EMBL" id="KV441004">
    <property type="protein sequence ID" value="OAD66292.1"/>
    <property type="molecule type" value="Genomic_DNA"/>
</dbReference>
<reference evidence="3" key="1">
    <citation type="submission" date="2015-06" db="EMBL/GenBank/DDBJ databases">
        <title>Expansion of signal transduction pathways in fungi by whole-genome duplication.</title>
        <authorList>
            <consortium name="DOE Joint Genome Institute"/>
            <person name="Corrochano L.M."/>
            <person name="Kuo A."/>
            <person name="Marcet-Houben M."/>
            <person name="Polaino S."/>
            <person name="Salamov A."/>
            <person name="Villalobos J.M."/>
            <person name="Alvarez M.I."/>
            <person name="Avalos J."/>
            <person name="Benito E.P."/>
            <person name="Benoit I."/>
            <person name="Burger G."/>
            <person name="Camino L.P."/>
            <person name="Canovas D."/>
            <person name="Cerda-Olmedo E."/>
            <person name="Cheng J.-F."/>
            <person name="Dominguez A."/>
            <person name="Elias M."/>
            <person name="Eslava A.P."/>
            <person name="Glaser F."/>
            <person name="Grimwood J."/>
            <person name="Gutierrez G."/>
            <person name="Heitman J."/>
            <person name="Henrissat B."/>
            <person name="Iturriaga E.A."/>
            <person name="Lang B.F."/>
            <person name="Lavin J.L."/>
            <person name="Lee S."/>
            <person name="Li W."/>
            <person name="Lindquist E."/>
            <person name="Lopez-Garcia S."/>
            <person name="Luque E.M."/>
            <person name="Marcos A.T."/>
            <person name="Martin J."/>
            <person name="McCluskey K."/>
            <person name="Medina H.R."/>
            <person name="Miralles-Duran A."/>
            <person name="Miyazaki A."/>
            <person name="Munoz-Torres E."/>
            <person name="Oguiza J.A."/>
            <person name="Ohm R."/>
            <person name="Olmedo M."/>
            <person name="Orejas M."/>
            <person name="Ortiz-Castellanos L."/>
            <person name="Pisabarro A.G."/>
            <person name="Rodriguez-Romero J."/>
            <person name="Ruiz-Herrera J."/>
            <person name="Ruiz-Vazquez R."/>
            <person name="Sanz C."/>
            <person name="Schackwitz W."/>
            <person name="Schmutz J."/>
            <person name="Shahriari M."/>
            <person name="Shelest E."/>
            <person name="Silva-Franco F."/>
            <person name="Soanes D."/>
            <person name="Syed K."/>
            <person name="Tagua V.G."/>
            <person name="Talbot N.J."/>
            <person name="Thon M."/>
            <person name="De vries R.P."/>
            <person name="Wiebenga A."/>
            <person name="Yadav J.S."/>
            <person name="Braun E.L."/>
            <person name="Baker S."/>
            <person name="Garre V."/>
            <person name="Horwitz B."/>
            <person name="Torres-Martinez S."/>
            <person name="Idnurm A."/>
            <person name="Herrera-Estrella A."/>
            <person name="Gabaldon T."/>
            <person name="Grigoriev I.V."/>
        </authorList>
    </citation>
    <scope>NUCLEOTIDE SEQUENCE [LARGE SCALE GENOMIC DNA]</scope>
    <source>
        <strain evidence="3">NRRL 1555(-)</strain>
    </source>
</reference>
<proteinExistence type="predicted"/>
<sequence>MSRHKMRCIGKPYGQPGQPGQPETSYAKDYKELLPDLDAILFDILLYIDLLTRIMSLSFFYLHIPRVRQHQLEPDRLISCRQKGQDLWSGRIKMSALTKKCHPPKLRVHAVQAVLPCCPTRCGHNLYNSKRLGLPK</sequence>
<accession>A0A162T4Z6</accession>
<dbReference type="GeneID" id="29003317"/>